<sequence length="200" mass="23010">MDRYLGPPRYSNEADIITIGQYDSLHNPPPKYVAPVGYLSDIKFRKGLNSSVSSAVTGRMGELMERETQPLKWPWGRQHCTNHTTNNNNNNNNNHNNTHNNTPPPPQQQPEERVRNREKKGKGKEIDHRKSTSSSSSSSNNSNSKRKEREEGDRGKGKGRQERMPESPAYKRRKENGGYHRPTVEDWDDAEQEEEEEQDL</sequence>
<feature type="compositionally biased region" description="Basic and acidic residues" evidence="1">
    <location>
        <begin position="145"/>
        <end position="165"/>
    </location>
</feature>
<keyword evidence="3" id="KW-1185">Reference proteome</keyword>
<dbReference type="EMBL" id="MU864352">
    <property type="protein sequence ID" value="KAK4192898.1"/>
    <property type="molecule type" value="Genomic_DNA"/>
</dbReference>
<evidence type="ECO:0000256" key="1">
    <source>
        <dbReference type="SAM" id="MobiDB-lite"/>
    </source>
</evidence>
<organism evidence="2 3">
    <name type="scientific">Podospora australis</name>
    <dbReference type="NCBI Taxonomy" id="1536484"/>
    <lineage>
        <taxon>Eukaryota</taxon>
        <taxon>Fungi</taxon>
        <taxon>Dikarya</taxon>
        <taxon>Ascomycota</taxon>
        <taxon>Pezizomycotina</taxon>
        <taxon>Sordariomycetes</taxon>
        <taxon>Sordariomycetidae</taxon>
        <taxon>Sordariales</taxon>
        <taxon>Podosporaceae</taxon>
        <taxon>Podospora</taxon>
    </lineage>
</organism>
<feature type="compositionally biased region" description="Low complexity" evidence="1">
    <location>
        <begin position="81"/>
        <end position="101"/>
    </location>
</feature>
<feature type="region of interest" description="Disordered" evidence="1">
    <location>
        <begin position="67"/>
        <end position="200"/>
    </location>
</feature>
<feature type="compositionally biased region" description="Basic and acidic residues" evidence="1">
    <location>
        <begin position="175"/>
        <end position="184"/>
    </location>
</feature>
<protein>
    <submittedName>
        <fullName evidence="2">Uncharacterized protein</fullName>
    </submittedName>
</protein>
<accession>A0AAN6X3W1</accession>
<feature type="compositionally biased region" description="Low complexity" evidence="1">
    <location>
        <begin position="132"/>
        <end position="143"/>
    </location>
</feature>
<gene>
    <name evidence="2" type="ORF">QBC35DRAFT_482064</name>
</gene>
<dbReference type="Proteomes" id="UP001302126">
    <property type="component" value="Unassembled WGS sequence"/>
</dbReference>
<feature type="compositionally biased region" description="Acidic residues" evidence="1">
    <location>
        <begin position="185"/>
        <end position="200"/>
    </location>
</feature>
<evidence type="ECO:0000313" key="2">
    <source>
        <dbReference type="EMBL" id="KAK4192898.1"/>
    </source>
</evidence>
<reference evidence="2" key="2">
    <citation type="submission" date="2023-05" db="EMBL/GenBank/DDBJ databases">
        <authorList>
            <consortium name="Lawrence Berkeley National Laboratory"/>
            <person name="Steindorff A."/>
            <person name="Hensen N."/>
            <person name="Bonometti L."/>
            <person name="Westerberg I."/>
            <person name="Brannstrom I.O."/>
            <person name="Guillou S."/>
            <person name="Cros-Aarteil S."/>
            <person name="Calhoun S."/>
            <person name="Haridas S."/>
            <person name="Kuo A."/>
            <person name="Mondo S."/>
            <person name="Pangilinan J."/>
            <person name="Riley R."/>
            <person name="Labutti K."/>
            <person name="Andreopoulos B."/>
            <person name="Lipzen A."/>
            <person name="Chen C."/>
            <person name="Yanf M."/>
            <person name="Daum C."/>
            <person name="Ng V."/>
            <person name="Clum A."/>
            <person name="Ohm R."/>
            <person name="Martin F."/>
            <person name="Silar P."/>
            <person name="Natvig D."/>
            <person name="Lalanne C."/>
            <person name="Gautier V."/>
            <person name="Ament-Velasquez S.L."/>
            <person name="Kruys A."/>
            <person name="Hutchinson M.I."/>
            <person name="Powell A.J."/>
            <person name="Barry K."/>
            <person name="Miller A.N."/>
            <person name="Grigoriev I.V."/>
            <person name="Debuchy R."/>
            <person name="Gladieux P."/>
            <person name="Thoren M.H."/>
            <person name="Johannesson H."/>
        </authorList>
    </citation>
    <scope>NUCLEOTIDE SEQUENCE</scope>
    <source>
        <strain evidence="2">PSN309</strain>
    </source>
</reference>
<name>A0AAN6X3W1_9PEZI</name>
<comment type="caution">
    <text evidence="2">The sequence shown here is derived from an EMBL/GenBank/DDBJ whole genome shotgun (WGS) entry which is preliminary data.</text>
</comment>
<reference evidence="2" key="1">
    <citation type="journal article" date="2023" name="Mol. Phylogenet. Evol.">
        <title>Genome-scale phylogeny and comparative genomics of the fungal order Sordariales.</title>
        <authorList>
            <person name="Hensen N."/>
            <person name="Bonometti L."/>
            <person name="Westerberg I."/>
            <person name="Brannstrom I.O."/>
            <person name="Guillou S."/>
            <person name="Cros-Aarteil S."/>
            <person name="Calhoun S."/>
            <person name="Haridas S."/>
            <person name="Kuo A."/>
            <person name="Mondo S."/>
            <person name="Pangilinan J."/>
            <person name="Riley R."/>
            <person name="LaButti K."/>
            <person name="Andreopoulos B."/>
            <person name="Lipzen A."/>
            <person name="Chen C."/>
            <person name="Yan M."/>
            <person name="Daum C."/>
            <person name="Ng V."/>
            <person name="Clum A."/>
            <person name="Steindorff A."/>
            <person name="Ohm R.A."/>
            <person name="Martin F."/>
            <person name="Silar P."/>
            <person name="Natvig D.O."/>
            <person name="Lalanne C."/>
            <person name="Gautier V."/>
            <person name="Ament-Velasquez S.L."/>
            <person name="Kruys A."/>
            <person name="Hutchinson M.I."/>
            <person name="Powell A.J."/>
            <person name="Barry K."/>
            <person name="Miller A.N."/>
            <person name="Grigoriev I.V."/>
            <person name="Debuchy R."/>
            <person name="Gladieux P."/>
            <person name="Hiltunen Thoren M."/>
            <person name="Johannesson H."/>
        </authorList>
    </citation>
    <scope>NUCLEOTIDE SEQUENCE</scope>
    <source>
        <strain evidence="2">PSN309</strain>
    </source>
</reference>
<evidence type="ECO:0000313" key="3">
    <source>
        <dbReference type="Proteomes" id="UP001302126"/>
    </source>
</evidence>
<proteinExistence type="predicted"/>
<dbReference type="AlphaFoldDB" id="A0AAN6X3W1"/>